<dbReference type="InterPro" id="IPR028098">
    <property type="entry name" value="Glyco_trans_4-like_N"/>
</dbReference>
<evidence type="ECO:0000313" key="3">
    <source>
        <dbReference type="EMBL" id="APC40761.1"/>
    </source>
</evidence>
<dbReference type="STRING" id="1552.A7L45_12085"/>
<dbReference type="RefSeq" id="WP_071613051.1">
    <property type="nucleotide sequence ID" value="NZ_CP015756.1"/>
</dbReference>
<dbReference type="InterPro" id="IPR001296">
    <property type="entry name" value="Glyco_trans_1"/>
</dbReference>
<dbReference type="KEGG" id="ceu:A7L45_12085"/>
<dbReference type="OrthoDB" id="9810929at2"/>
<evidence type="ECO:0000259" key="1">
    <source>
        <dbReference type="Pfam" id="PF00534"/>
    </source>
</evidence>
<feature type="domain" description="Glycosyl transferase family 1" evidence="1">
    <location>
        <begin position="171"/>
        <end position="332"/>
    </location>
</feature>
<reference evidence="4" key="1">
    <citation type="journal article" date="2016" name="Front. Microbiol.">
        <title>Complete Genome Sequence of Clostridium estertheticum DSM 8809, a Microbe Identified in Spoiled Vacuum Packed Beef.</title>
        <authorList>
            <person name="Yu Z."/>
            <person name="Gunn L."/>
            <person name="Brennan E."/>
            <person name="Reid R."/>
            <person name="Wall P.G."/>
            <person name="Gaora O.P."/>
            <person name="Hurley D."/>
            <person name="Bolton D."/>
            <person name="Fanning S."/>
        </authorList>
    </citation>
    <scope>NUCLEOTIDE SEQUENCE [LARGE SCALE GENOMIC DNA]</scope>
    <source>
        <strain evidence="4">DSM 8809</strain>
    </source>
</reference>
<dbReference type="AlphaFoldDB" id="A0A1J0GHC3"/>
<dbReference type="Proteomes" id="UP000182569">
    <property type="component" value="Chromosome"/>
</dbReference>
<protein>
    <submittedName>
        <fullName evidence="3">Glycosyl transferase family 1</fullName>
    </submittedName>
</protein>
<proteinExistence type="predicted"/>
<gene>
    <name evidence="3" type="ORF">A7L45_12085</name>
</gene>
<feature type="domain" description="Glycosyltransferase subfamily 4-like N-terminal" evidence="2">
    <location>
        <begin position="3"/>
        <end position="136"/>
    </location>
</feature>
<keyword evidence="4" id="KW-1185">Reference proteome</keyword>
<dbReference type="PANTHER" id="PTHR12526:SF638">
    <property type="entry name" value="SPORE COAT PROTEIN SA"/>
    <property type="match status" value="1"/>
</dbReference>
<dbReference type="GO" id="GO:0016757">
    <property type="term" value="F:glycosyltransferase activity"/>
    <property type="evidence" value="ECO:0007669"/>
    <property type="project" value="InterPro"/>
</dbReference>
<sequence>MDKICFLADAHSIHTRKWVKYFSNIYKEIHIISMREADYAYESNVYVHVLRSSSTNKLGYFLLIKDVKKLVKYINPDILHSHYATSYGLYGRMCNFHPFVISVWGSDVYEFPKKNKAKELLLKYILKGADKVCSTSHNMADETKKYYKKEIIITPFGVDIDKFKCNIPILNSNNITIGVIKGLEKIYGLNYLIEGFALLLRKYRGTKELRLLIVGDGTQRMKLETLVNKLDINSNVTFAGQIDNEKVPEYINMMDIVCLPSLSESFGVSAVEACACGRPIIATEVGGLKEIIINNYNGFVIKQKNSEDIELKLMKIIENEEQMKEFSKNARKLVLEKYNWCENAKIMNDTYKTLENVNK</sequence>
<dbReference type="EMBL" id="CP015756">
    <property type="protein sequence ID" value="APC40761.1"/>
    <property type="molecule type" value="Genomic_DNA"/>
</dbReference>
<evidence type="ECO:0000313" key="4">
    <source>
        <dbReference type="Proteomes" id="UP000182569"/>
    </source>
</evidence>
<dbReference type="Gene3D" id="3.40.50.2000">
    <property type="entry name" value="Glycogen Phosphorylase B"/>
    <property type="match status" value="2"/>
</dbReference>
<organism evidence="3 4">
    <name type="scientific">Clostridium estertheticum subsp. estertheticum</name>
    <dbReference type="NCBI Taxonomy" id="1552"/>
    <lineage>
        <taxon>Bacteria</taxon>
        <taxon>Bacillati</taxon>
        <taxon>Bacillota</taxon>
        <taxon>Clostridia</taxon>
        <taxon>Eubacteriales</taxon>
        <taxon>Clostridiaceae</taxon>
        <taxon>Clostridium</taxon>
    </lineage>
</organism>
<accession>A0A1J0GHC3</accession>
<dbReference type="PANTHER" id="PTHR12526">
    <property type="entry name" value="GLYCOSYLTRANSFERASE"/>
    <property type="match status" value="1"/>
</dbReference>
<evidence type="ECO:0000259" key="2">
    <source>
        <dbReference type="Pfam" id="PF13477"/>
    </source>
</evidence>
<dbReference type="Pfam" id="PF13477">
    <property type="entry name" value="Glyco_trans_4_2"/>
    <property type="match status" value="1"/>
</dbReference>
<dbReference type="SUPFAM" id="SSF53756">
    <property type="entry name" value="UDP-Glycosyltransferase/glycogen phosphorylase"/>
    <property type="match status" value="1"/>
</dbReference>
<dbReference type="Pfam" id="PF00534">
    <property type="entry name" value="Glycos_transf_1"/>
    <property type="match status" value="1"/>
</dbReference>
<keyword evidence="3" id="KW-0808">Transferase</keyword>
<name>A0A1J0GHC3_9CLOT</name>